<proteinExistence type="predicted"/>
<keyword evidence="3" id="KW-1185">Reference proteome</keyword>
<dbReference type="Proteomes" id="UP000770661">
    <property type="component" value="Unassembled WGS sequence"/>
</dbReference>
<evidence type="ECO:0000313" key="3">
    <source>
        <dbReference type="Proteomes" id="UP000770661"/>
    </source>
</evidence>
<sequence>MDAKKVDAVKSRLLFEITEQAVLDTSKGSSPDEEDFSKLSGPQDSQLQMAPTLPPSPTKWGELVSWLSEKQKNKLLEQTMFLTLSRAAWMMCLLSTTQPYTALQLWRDCSPNFMNSKRPGVTSDNFERLVFMKGNMNLLKMELSPPEYRQAWELTVFRMAQVRRMTAGFYSKVLSGGAAGAATSSATCPRFHFHHVVLRSQLLTLNVATFDLPTLLAAAGLLPGGSIR</sequence>
<name>A0A8J4Y6U5_CHIOP</name>
<evidence type="ECO:0000313" key="2">
    <source>
        <dbReference type="EMBL" id="KAG0721672.1"/>
    </source>
</evidence>
<accession>A0A8J4Y6U5</accession>
<protein>
    <submittedName>
        <fullName evidence="2">Uncharacterized protein</fullName>
    </submittedName>
</protein>
<organism evidence="2 3">
    <name type="scientific">Chionoecetes opilio</name>
    <name type="common">Atlantic snow crab</name>
    <name type="synonym">Cancer opilio</name>
    <dbReference type="NCBI Taxonomy" id="41210"/>
    <lineage>
        <taxon>Eukaryota</taxon>
        <taxon>Metazoa</taxon>
        <taxon>Ecdysozoa</taxon>
        <taxon>Arthropoda</taxon>
        <taxon>Crustacea</taxon>
        <taxon>Multicrustacea</taxon>
        <taxon>Malacostraca</taxon>
        <taxon>Eumalacostraca</taxon>
        <taxon>Eucarida</taxon>
        <taxon>Decapoda</taxon>
        <taxon>Pleocyemata</taxon>
        <taxon>Brachyura</taxon>
        <taxon>Eubrachyura</taxon>
        <taxon>Majoidea</taxon>
        <taxon>Majidae</taxon>
        <taxon>Chionoecetes</taxon>
    </lineage>
</organism>
<dbReference type="AlphaFoldDB" id="A0A8J4Y6U5"/>
<dbReference type="EMBL" id="JACEEZ010010712">
    <property type="protein sequence ID" value="KAG0721672.1"/>
    <property type="molecule type" value="Genomic_DNA"/>
</dbReference>
<dbReference type="OrthoDB" id="6630171at2759"/>
<comment type="caution">
    <text evidence="2">The sequence shown here is derived from an EMBL/GenBank/DDBJ whole genome shotgun (WGS) entry which is preliminary data.</text>
</comment>
<gene>
    <name evidence="2" type="ORF">GWK47_046007</name>
</gene>
<reference evidence="2" key="1">
    <citation type="submission" date="2020-07" db="EMBL/GenBank/DDBJ databases">
        <title>The High-quality genome of the commercially important snow crab, Chionoecetes opilio.</title>
        <authorList>
            <person name="Jeong J.-H."/>
            <person name="Ryu S."/>
        </authorList>
    </citation>
    <scope>NUCLEOTIDE SEQUENCE</scope>
    <source>
        <strain evidence="2">MADBK_172401_WGS</strain>
        <tissue evidence="2">Digestive gland</tissue>
    </source>
</reference>
<feature type="compositionally biased region" description="Polar residues" evidence="1">
    <location>
        <begin position="40"/>
        <end position="49"/>
    </location>
</feature>
<feature type="region of interest" description="Disordered" evidence="1">
    <location>
        <begin position="24"/>
        <end position="56"/>
    </location>
</feature>
<evidence type="ECO:0000256" key="1">
    <source>
        <dbReference type="SAM" id="MobiDB-lite"/>
    </source>
</evidence>